<keyword evidence="3" id="KW-0663">Pyridoxal phosphate</keyword>
<dbReference type="SUPFAM" id="SSF53686">
    <property type="entry name" value="Tryptophan synthase beta subunit-like PLP-dependent enzymes"/>
    <property type="match status" value="1"/>
</dbReference>
<evidence type="ECO:0000256" key="1">
    <source>
        <dbReference type="ARBA" id="ARBA00001933"/>
    </source>
</evidence>
<dbReference type="CDD" id="cd01562">
    <property type="entry name" value="Thr-dehyd"/>
    <property type="match status" value="1"/>
</dbReference>
<dbReference type="PANTHER" id="PTHR48078:SF6">
    <property type="entry name" value="L-THREONINE DEHYDRATASE CATABOLIC TDCB"/>
    <property type="match status" value="1"/>
</dbReference>
<protein>
    <submittedName>
        <fullName evidence="7">Threonine ammonia-lyase</fullName>
        <ecNumber evidence="7">4.3.1.19</ecNumber>
    </submittedName>
</protein>
<dbReference type="InterPro" id="IPR045865">
    <property type="entry name" value="ACT-like_dom_sf"/>
</dbReference>
<name>A0ABU0WCI4_9PROT</name>
<dbReference type="InterPro" id="IPR001926">
    <property type="entry name" value="TrpB-like_PALP"/>
</dbReference>
<evidence type="ECO:0000259" key="6">
    <source>
        <dbReference type="PROSITE" id="PS51671"/>
    </source>
</evidence>
<dbReference type="PANTHER" id="PTHR48078">
    <property type="entry name" value="THREONINE DEHYDRATASE, MITOCHONDRIAL-RELATED"/>
    <property type="match status" value="1"/>
</dbReference>
<dbReference type="InterPro" id="IPR050147">
    <property type="entry name" value="Ser/Thr_Dehydratase"/>
</dbReference>
<dbReference type="Gene3D" id="3.40.50.1100">
    <property type="match status" value="2"/>
</dbReference>
<dbReference type="CDD" id="cd04886">
    <property type="entry name" value="ACT_ThrD-II-like"/>
    <property type="match status" value="1"/>
</dbReference>
<evidence type="ECO:0000256" key="2">
    <source>
        <dbReference type="ARBA" id="ARBA00010869"/>
    </source>
</evidence>
<reference evidence="7 8" key="1">
    <citation type="submission" date="2023-06" db="EMBL/GenBank/DDBJ databases">
        <title>Azospirillum isscasensis sp.nov, a bacterium isolated from rhizosphere soil of rice.</title>
        <authorList>
            <person name="Wang H."/>
        </authorList>
    </citation>
    <scope>NUCLEOTIDE SEQUENCE [LARGE SCALE GENOMIC DNA]</scope>
    <source>
        <strain evidence="7 8">C340-1</strain>
    </source>
</reference>
<dbReference type="NCBIfam" id="TIGR01127">
    <property type="entry name" value="ilvA_1Cterm"/>
    <property type="match status" value="1"/>
</dbReference>
<evidence type="ECO:0000256" key="4">
    <source>
        <dbReference type="ARBA" id="ARBA00023239"/>
    </source>
</evidence>
<dbReference type="EMBL" id="JAUJFI010000010">
    <property type="protein sequence ID" value="MDQ2101895.1"/>
    <property type="molecule type" value="Genomic_DNA"/>
</dbReference>
<dbReference type="Gene3D" id="3.30.70.260">
    <property type="match status" value="1"/>
</dbReference>
<dbReference type="PROSITE" id="PS51671">
    <property type="entry name" value="ACT"/>
    <property type="match status" value="1"/>
</dbReference>
<keyword evidence="8" id="KW-1185">Reference proteome</keyword>
<dbReference type="InterPro" id="IPR005789">
    <property type="entry name" value="Thr_deHydtase_catblc"/>
</dbReference>
<comment type="cofactor">
    <cofactor evidence="1">
        <name>pyridoxal 5'-phosphate</name>
        <dbReference type="ChEBI" id="CHEBI:597326"/>
    </cofactor>
</comment>
<dbReference type="SUPFAM" id="SSF55021">
    <property type="entry name" value="ACT-like"/>
    <property type="match status" value="1"/>
</dbReference>
<dbReference type="RefSeq" id="WP_306703879.1">
    <property type="nucleotide sequence ID" value="NZ_JAUJFI010000010.1"/>
</dbReference>
<comment type="caution">
    <text evidence="7">The sequence shown here is derived from an EMBL/GenBank/DDBJ whole genome shotgun (WGS) entry which is preliminary data.</text>
</comment>
<dbReference type="InterPro" id="IPR036052">
    <property type="entry name" value="TrpB-like_PALP_sf"/>
</dbReference>
<gene>
    <name evidence="7" type="ORF">QSG27_04230</name>
</gene>
<evidence type="ECO:0000313" key="8">
    <source>
        <dbReference type="Proteomes" id="UP001227317"/>
    </source>
</evidence>
<dbReference type="Proteomes" id="UP001227317">
    <property type="component" value="Unassembled WGS sequence"/>
</dbReference>
<comment type="catalytic activity">
    <reaction evidence="5">
        <text>L-serine = pyruvate + NH4(+)</text>
        <dbReference type="Rhea" id="RHEA:19169"/>
        <dbReference type="ChEBI" id="CHEBI:15361"/>
        <dbReference type="ChEBI" id="CHEBI:28938"/>
        <dbReference type="ChEBI" id="CHEBI:33384"/>
        <dbReference type="EC" id="4.3.1.17"/>
    </reaction>
</comment>
<accession>A0ABU0WCI4</accession>
<proteinExistence type="inferred from homology"/>
<dbReference type="NCBIfam" id="NF005600">
    <property type="entry name" value="PRK07334.1"/>
    <property type="match status" value="1"/>
</dbReference>
<keyword evidence="4 7" id="KW-0456">Lyase</keyword>
<dbReference type="GO" id="GO:0004794">
    <property type="term" value="F:threonine deaminase activity"/>
    <property type="evidence" value="ECO:0007669"/>
    <property type="project" value="UniProtKB-EC"/>
</dbReference>
<sequence length="409" mass="43118">MTEQAPSLTLDDIRAAAARIGDRLPITPTEASPRLSEMTGCSVVLKLENQHLTGSFKERGALNKLLSLDEAERQAGVIAMSAGNHAQAVACHATRLGIRSVIVMPAFTPFTKVERTESLGARVELHGETLSDAAAHARELAEREGLVFVHPYDDPLIAAGQGTAALELLDAAPDLDMLVVPVGGGGLIGGMAVAAKALRPGVQVIGVECAMFPSMRQALAGQPIACGGATIADGIAVKAPGAVTLPLVRRYVDDVVEVGEPRLEEAVYRLATVQKLVAEGAGAAALAAVLDDPERFRGKRVGVVVSGGNIDARILAQVLTRGLVYEGRMVRLRIGITDAPGALARVARLLGEAGANIVEVHHQRLFHDVPVRMAEIDVVLETRGRSHVQRLVARMEEAGFPTELMTDIS</sequence>
<feature type="domain" description="ACT" evidence="6">
    <location>
        <begin position="331"/>
        <end position="409"/>
    </location>
</feature>
<dbReference type="EC" id="4.3.1.19" evidence="7"/>
<evidence type="ECO:0000256" key="5">
    <source>
        <dbReference type="ARBA" id="ARBA00049406"/>
    </source>
</evidence>
<dbReference type="Pfam" id="PF01842">
    <property type="entry name" value="ACT"/>
    <property type="match status" value="1"/>
</dbReference>
<dbReference type="InterPro" id="IPR044561">
    <property type="entry name" value="ACT_ThrD-II-like"/>
</dbReference>
<dbReference type="Pfam" id="PF00291">
    <property type="entry name" value="PALP"/>
    <property type="match status" value="1"/>
</dbReference>
<comment type="similarity">
    <text evidence="2">Belongs to the serine/threonine dehydratase family.</text>
</comment>
<dbReference type="InterPro" id="IPR002912">
    <property type="entry name" value="ACT_dom"/>
</dbReference>
<evidence type="ECO:0000256" key="3">
    <source>
        <dbReference type="ARBA" id="ARBA00022898"/>
    </source>
</evidence>
<organism evidence="7 8">
    <name type="scientific">Azospirillum isscasi</name>
    <dbReference type="NCBI Taxonomy" id="3053926"/>
    <lineage>
        <taxon>Bacteria</taxon>
        <taxon>Pseudomonadati</taxon>
        <taxon>Pseudomonadota</taxon>
        <taxon>Alphaproteobacteria</taxon>
        <taxon>Rhodospirillales</taxon>
        <taxon>Azospirillaceae</taxon>
        <taxon>Azospirillum</taxon>
    </lineage>
</organism>
<evidence type="ECO:0000313" key="7">
    <source>
        <dbReference type="EMBL" id="MDQ2101895.1"/>
    </source>
</evidence>